<keyword evidence="2" id="KW-0521">NADP</keyword>
<gene>
    <name evidence="5" type="ORF">FB566_0289</name>
</gene>
<dbReference type="InterPro" id="IPR036291">
    <property type="entry name" value="NAD(P)-bd_dom_sf"/>
</dbReference>
<accession>A0A543AQD3</accession>
<dbReference type="Proteomes" id="UP000317043">
    <property type="component" value="Unassembled WGS sequence"/>
</dbReference>
<comment type="caution">
    <text evidence="5">The sequence shown here is derived from an EMBL/GenBank/DDBJ whole genome shotgun (WGS) entry which is preliminary data.</text>
</comment>
<comment type="similarity">
    <text evidence="1">Belongs to the NmrA-type oxidoreductase family.</text>
</comment>
<dbReference type="AlphaFoldDB" id="A0A543AQD3"/>
<name>A0A543AQD3_9ACTN</name>
<dbReference type="Gene3D" id="3.40.50.720">
    <property type="entry name" value="NAD(P)-binding Rossmann-like Domain"/>
    <property type="match status" value="1"/>
</dbReference>
<dbReference type="CDD" id="cd05251">
    <property type="entry name" value="NmrA_like_SDR_a"/>
    <property type="match status" value="1"/>
</dbReference>
<keyword evidence="6" id="KW-1185">Reference proteome</keyword>
<proteinExistence type="inferred from homology"/>
<dbReference type="RefSeq" id="WP_142034178.1">
    <property type="nucleotide sequence ID" value="NZ_JBHTGS010000002.1"/>
</dbReference>
<reference evidence="5 6" key="1">
    <citation type="submission" date="2019-06" db="EMBL/GenBank/DDBJ databases">
        <title>Sequencing the genomes of 1000 actinobacteria strains.</title>
        <authorList>
            <person name="Klenk H.-P."/>
        </authorList>
    </citation>
    <scope>NUCLEOTIDE SEQUENCE [LARGE SCALE GENOMIC DNA]</scope>
    <source>
        <strain evidence="5 6">DSM 45928</strain>
    </source>
</reference>
<dbReference type="InterPro" id="IPR008030">
    <property type="entry name" value="NmrA-like"/>
</dbReference>
<dbReference type="Gene3D" id="3.90.25.10">
    <property type="entry name" value="UDP-galactose 4-epimerase, domain 1"/>
    <property type="match status" value="1"/>
</dbReference>
<dbReference type="PANTHER" id="PTHR42748:SF7">
    <property type="entry name" value="NMRA LIKE REDOX SENSOR 1-RELATED"/>
    <property type="match status" value="1"/>
</dbReference>
<evidence type="ECO:0000313" key="6">
    <source>
        <dbReference type="Proteomes" id="UP000317043"/>
    </source>
</evidence>
<organism evidence="5 6">
    <name type="scientific">Stackebrandtia endophytica</name>
    <dbReference type="NCBI Taxonomy" id="1496996"/>
    <lineage>
        <taxon>Bacteria</taxon>
        <taxon>Bacillati</taxon>
        <taxon>Actinomycetota</taxon>
        <taxon>Actinomycetes</taxon>
        <taxon>Glycomycetales</taxon>
        <taxon>Glycomycetaceae</taxon>
        <taxon>Stackebrandtia</taxon>
    </lineage>
</organism>
<evidence type="ECO:0000256" key="3">
    <source>
        <dbReference type="SAM" id="MobiDB-lite"/>
    </source>
</evidence>
<dbReference type="SUPFAM" id="SSF51735">
    <property type="entry name" value="NAD(P)-binding Rossmann-fold domains"/>
    <property type="match status" value="1"/>
</dbReference>
<dbReference type="InParanoid" id="A0A543AQD3"/>
<dbReference type="EMBL" id="VFOW01000001">
    <property type="protein sequence ID" value="TQL74801.1"/>
    <property type="molecule type" value="Genomic_DNA"/>
</dbReference>
<evidence type="ECO:0000256" key="2">
    <source>
        <dbReference type="ARBA" id="ARBA00022857"/>
    </source>
</evidence>
<protein>
    <submittedName>
        <fullName evidence="5">Uncharacterized protein YbjT (DUF2867 family)</fullName>
    </submittedName>
</protein>
<dbReference type="PANTHER" id="PTHR42748">
    <property type="entry name" value="NITROGEN METABOLITE REPRESSION PROTEIN NMRA FAMILY MEMBER"/>
    <property type="match status" value="1"/>
</dbReference>
<dbReference type="OrthoDB" id="319724at2"/>
<evidence type="ECO:0000256" key="1">
    <source>
        <dbReference type="ARBA" id="ARBA00006328"/>
    </source>
</evidence>
<sequence>MSPHTPQSRQFRQSRQSSKGPILVVGATGRQGGAAARHLSADGWSVRLLVRDPRHPAVRDLVARGAEPVIGDLDRPDTLEAALAGAYGVFLIPPVVYRSLGTDVEQEYRRGHDVIEAAERAGVEHVVFSGLATAPPPGLPQSDGKHRIEQRLRTGAMTYTILRPVRFMENYLFDNAPMDGILNGVHRHLFLADKPMQIIAVDDIGRFTALAFADPAEYGGRILELAGDDPTPDQAAALIAAAVDMPVRYERISHDQAEALGPEIAATWRLITDNGDNGWRADPDELRTRLPGMLRLTDWLAGSGAQRIRDMIDHRPE</sequence>
<feature type="region of interest" description="Disordered" evidence="3">
    <location>
        <begin position="1"/>
        <end position="22"/>
    </location>
</feature>
<dbReference type="Pfam" id="PF05368">
    <property type="entry name" value="NmrA"/>
    <property type="match status" value="1"/>
</dbReference>
<dbReference type="InterPro" id="IPR051164">
    <property type="entry name" value="NmrA-like_oxidored"/>
</dbReference>
<feature type="compositionally biased region" description="Low complexity" evidence="3">
    <location>
        <begin position="7"/>
        <end position="18"/>
    </location>
</feature>
<evidence type="ECO:0000313" key="5">
    <source>
        <dbReference type="EMBL" id="TQL74801.1"/>
    </source>
</evidence>
<feature type="domain" description="NmrA-like" evidence="4">
    <location>
        <begin position="19"/>
        <end position="257"/>
    </location>
</feature>
<evidence type="ECO:0000259" key="4">
    <source>
        <dbReference type="Pfam" id="PF05368"/>
    </source>
</evidence>